<comment type="function">
    <text evidence="9">Component of the post-replicative DNA mismatch repair system (MMR).</text>
</comment>
<dbReference type="PANTHER" id="PTHR11361:SF35">
    <property type="entry name" value="DNA MISMATCH REPAIR PROTEIN MSH2"/>
    <property type="match status" value="1"/>
</dbReference>
<comment type="subcellular location">
    <subcellularLocation>
        <location evidence="1">Nucleus</location>
    </subcellularLocation>
</comment>
<dbReference type="InterPro" id="IPR045076">
    <property type="entry name" value="MutS"/>
</dbReference>
<dbReference type="Pfam" id="PF01624">
    <property type="entry name" value="MutS_I"/>
    <property type="match status" value="1"/>
</dbReference>
<dbReference type="InterPro" id="IPR007861">
    <property type="entry name" value="DNA_mismatch_repair_MutS_clamp"/>
</dbReference>
<dbReference type="Pfam" id="PF00488">
    <property type="entry name" value="MutS_V"/>
    <property type="match status" value="1"/>
</dbReference>
<dbReference type="SUPFAM" id="SSF52540">
    <property type="entry name" value="P-loop containing nucleoside triphosphate hydrolases"/>
    <property type="match status" value="1"/>
</dbReference>
<dbReference type="GO" id="GO:0005524">
    <property type="term" value="F:ATP binding"/>
    <property type="evidence" value="ECO:0007669"/>
    <property type="project" value="UniProtKB-KW"/>
</dbReference>
<keyword evidence="10" id="KW-0175">Coiled coil</keyword>
<evidence type="ECO:0000313" key="12">
    <source>
        <dbReference type="EMBL" id="SSX27680.1"/>
    </source>
</evidence>
<dbReference type="PIRSF" id="PIRSF005813">
    <property type="entry name" value="MSH2"/>
    <property type="match status" value="1"/>
</dbReference>
<sequence length="880" mass="99730">MPLHFGLDDVGVKNFYKSFLSLGEKPKTTIRFFDRSDFYTVHGEDADFAAKIVFKSTAVIKTVKIEEDKILSYVTLSKPKFEEFARHLLIVLHYRIEVYVSKGTIKLQEWKLEYRGSPGNLLQFEDLLFSNRDMVTSSSLISINLKQSSQQKNIGIACLDNDRTFHVLEFVDDDFYSELEAIAVLLSPKECLLPSTDGDYSKIKEVLERNGILVTRRKSSDYKLDKNVWTDYLNKLLYFEKGQQKSVYTLSEVSLSLAMAALSAIILYMDLANEPENHGNFHLEKMNLDRFVHLDGAAVSALNLLPKIQANTITSKANRWTSVLGVLDYCKTAQGHRLLLQWIKQPLRYLETIKDRHDIVECLLKDPVSCQDLRESNLKYIPDIMMLSTKLLRKKASLEDVYKLFVVCTRISAILNILKDLDNPTINSILYSPLKDINTDLTGFKQMVNQIMDMDAVDDGRFNIKAEFDSELKEMKEKMDVIENKMRRLLSKAMDDLDLHDQIKLDYVSHIGYHFRITLSNEKSLRKQSAYKTIDVVKGGVRFHSSRLIELNSDYTALKEQYEEHQKSIVAEVIRIAAGYKIPFATLNNIIAQIDTLASFAHAANAAPIQYVRPKILPEGSGRLYLKKVRHPCVEMQEDVTYIANDVDFEKDKTNMQIITGPNCGGKSTYIRSAGVSVLLGLIGSFVPCEYAEIPIVDSIMARVGADDNIKGLSTFMVEMVESTGIIRNASQNSLVIIDELGRGTSTYEGCGIAFAIAEYLAKEAKCLTLFATHFHEITELAETVSTVKNFHMLAVTDNNSFTLLYQIAPGVVEKSFGIQVAKLADFPEQVVKEAQILYEDIDEKINVSINDKDLESAIQGLHSQFKDEEIQFIMEQLKT</sequence>
<dbReference type="InterPro" id="IPR007860">
    <property type="entry name" value="DNA_mmatch_repair_MutS_con_dom"/>
</dbReference>
<dbReference type="Gene3D" id="3.40.1170.10">
    <property type="entry name" value="DNA repair protein MutS, domain I"/>
    <property type="match status" value="1"/>
</dbReference>
<dbReference type="PANTHER" id="PTHR11361">
    <property type="entry name" value="DNA MISMATCH REPAIR PROTEIN MUTS FAMILY MEMBER"/>
    <property type="match status" value="1"/>
</dbReference>
<accession>A0A336MCN3</accession>
<dbReference type="InterPro" id="IPR007695">
    <property type="entry name" value="DNA_mismatch_repair_MutS-lik_N"/>
</dbReference>
<evidence type="ECO:0000256" key="4">
    <source>
        <dbReference type="ARBA" id="ARBA00022763"/>
    </source>
</evidence>
<evidence type="ECO:0000256" key="2">
    <source>
        <dbReference type="ARBA" id="ARBA00006271"/>
    </source>
</evidence>
<keyword evidence="5" id="KW-0067">ATP-binding</keyword>
<dbReference type="Pfam" id="PF05192">
    <property type="entry name" value="MutS_III"/>
    <property type="match status" value="1"/>
</dbReference>
<evidence type="ECO:0000256" key="3">
    <source>
        <dbReference type="ARBA" id="ARBA00022741"/>
    </source>
</evidence>
<organism evidence="12">
    <name type="scientific">Culicoides sonorensis</name>
    <name type="common">Biting midge</name>
    <dbReference type="NCBI Taxonomy" id="179676"/>
    <lineage>
        <taxon>Eukaryota</taxon>
        <taxon>Metazoa</taxon>
        <taxon>Ecdysozoa</taxon>
        <taxon>Arthropoda</taxon>
        <taxon>Hexapoda</taxon>
        <taxon>Insecta</taxon>
        <taxon>Pterygota</taxon>
        <taxon>Neoptera</taxon>
        <taxon>Endopterygota</taxon>
        <taxon>Diptera</taxon>
        <taxon>Nematocera</taxon>
        <taxon>Chironomoidea</taxon>
        <taxon>Ceratopogonidae</taxon>
        <taxon>Ceratopogoninae</taxon>
        <taxon>Culicoides</taxon>
        <taxon>Monoculicoides</taxon>
    </lineage>
</organism>
<reference evidence="12" key="1">
    <citation type="submission" date="2018-07" db="EMBL/GenBank/DDBJ databases">
        <authorList>
            <person name="Quirk P.G."/>
            <person name="Krulwich T.A."/>
        </authorList>
    </citation>
    <scope>NUCLEOTIDE SEQUENCE</scope>
</reference>
<dbReference type="SUPFAM" id="SSF48334">
    <property type="entry name" value="DNA repair protein MutS, domain III"/>
    <property type="match status" value="1"/>
</dbReference>
<keyword evidence="4 9" id="KW-0227">DNA damage</keyword>
<dbReference type="GO" id="GO:0006312">
    <property type="term" value="P:mitotic recombination"/>
    <property type="evidence" value="ECO:0007669"/>
    <property type="project" value="TreeGrafter"/>
</dbReference>
<keyword evidence="3 9" id="KW-0547">Nucleotide-binding</keyword>
<dbReference type="InterPro" id="IPR036187">
    <property type="entry name" value="DNA_mismatch_repair_MutS_sf"/>
</dbReference>
<dbReference type="Gene3D" id="3.30.420.110">
    <property type="entry name" value="MutS, connector domain"/>
    <property type="match status" value="1"/>
</dbReference>
<proteinExistence type="inferred from homology"/>
<dbReference type="InterPro" id="IPR007696">
    <property type="entry name" value="DNA_mismatch_repair_MutS_core"/>
</dbReference>
<evidence type="ECO:0000256" key="7">
    <source>
        <dbReference type="ARBA" id="ARBA00023204"/>
    </source>
</evidence>
<dbReference type="SMART" id="SM00534">
    <property type="entry name" value="MUTSac"/>
    <property type="match status" value="1"/>
</dbReference>
<dbReference type="AlphaFoldDB" id="A0A336MCN3"/>
<dbReference type="Pfam" id="PF05190">
    <property type="entry name" value="MutS_IV"/>
    <property type="match status" value="1"/>
</dbReference>
<dbReference type="Gene3D" id="1.10.1420.10">
    <property type="match status" value="2"/>
</dbReference>
<dbReference type="GO" id="GO:0032301">
    <property type="term" value="C:MutSalpha complex"/>
    <property type="evidence" value="ECO:0007669"/>
    <property type="project" value="TreeGrafter"/>
</dbReference>
<feature type="coiled-coil region" evidence="10">
    <location>
        <begin position="465"/>
        <end position="492"/>
    </location>
</feature>
<name>A0A336MCN3_CULSO</name>
<dbReference type="InterPro" id="IPR000432">
    <property type="entry name" value="DNA_mismatch_repair_MutS_C"/>
</dbReference>
<dbReference type="InterPro" id="IPR016151">
    <property type="entry name" value="DNA_mismatch_repair_MutS_N"/>
</dbReference>
<dbReference type="VEuPathDB" id="VectorBase:CSON014733"/>
<evidence type="ECO:0000256" key="9">
    <source>
        <dbReference type="RuleBase" id="RU003756"/>
    </source>
</evidence>
<dbReference type="FunFam" id="3.30.420.110:FF:000002">
    <property type="entry name" value="DNA mismatch repair protein"/>
    <property type="match status" value="1"/>
</dbReference>
<gene>
    <name evidence="12" type="primary">CSON014733</name>
</gene>
<keyword evidence="7 9" id="KW-0234">DNA repair</keyword>
<dbReference type="Pfam" id="PF05188">
    <property type="entry name" value="MutS_II"/>
    <property type="match status" value="1"/>
</dbReference>
<dbReference type="SMART" id="SM00533">
    <property type="entry name" value="MUTSd"/>
    <property type="match status" value="1"/>
</dbReference>
<evidence type="ECO:0000256" key="6">
    <source>
        <dbReference type="ARBA" id="ARBA00023125"/>
    </source>
</evidence>
<dbReference type="OMA" id="LVRFPQK"/>
<evidence type="ECO:0000256" key="8">
    <source>
        <dbReference type="ARBA" id="ARBA00023242"/>
    </source>
</evidence>
<dbReference type="GO" id="GO:0140664">
    <property type="term" value="F:ATP-dependent DNA damage sensor activity"/>
    <property type="evidence" value="ECO:0007669"/>
    <property type="project" value="InterPro"/>
</dbReference>
<dbReference type="GO" id="GO:0030983">
    <property type="term" value="F:mismatched DNA binding"/>
    <property type="evidence" value="ECO:0007669"/>
    <property type="project" value="InterPro"/>
</dbReference>
<protein>
    <submittedName>
        <fullName evidence="12">CSON014733 protein</fullName>
    </submittedName>
</protein>
<dbReference type="InterPro" id="IPR027417">
    <property type="entry name" value="P-loop_NTPase"/>
</dbReference>
<evidence type="ECO:0000256" key="5">
    <source>
        <dbReference type="ARBA" id="ARBA00022840"/>
    </source>
</evidence>
<keyword evidence="6 9" id="KW-0238">DNA-binding</keyword>
<evidence type="ECO:0000256" key="1">
    <source>
        <dbReference type="ARBA" id="ARBA00004123"/>
    </source>
</evidence>
<evidence type="ECO:0000259" key="11">
    <source>
        <dbReference type="PROSITE" id="PS00486"/>
    </source>
</evidence>
<feature type="domain" description="DNA mismatch repair proteins mutS family" evidence="11">
    <location>
        <begin position="734"/>
        <end position="750"/>
    </location>
</feature>
<dbReference type="Gene3D" id="3.40.50.300">
    <property type="entry name" value="P-loop containing nucleotide triphosphate hydrolases"/>
    <property type="match status" value="1"/>
</dbReference>
<dbReference type="PROSITE" id="PS00486">
    <property type="entry name" value="DNA_MISMATCH_REPAIR_2"/>
    <property type="match status" value="1"/>
</dbReference>
<dbReference type="EMBL" id="UFQT01000861">
    <property type="protein sequence ID" value="SSX27680.1"/>
    <property type="molecule type" value="Genomic_DNA"/>
</dbReference>
<evidence type="ECO:0000256" key="10">
    <source>
        <dbReference type="SAM" id="Coils"/>
    </source>
</evidence>
<dbReference type="InterPro" id="IPR036678">
    <property type="entry name" value="MutS_con_dom_sf"/>
</dbReference>
<dbReference type="GO" id="GO:0006298">
    <property type="term" value="P:mismatch repair"/>
    <property type="evidence" value="ECO:0007669"/>
    <property type="project" value="InterPro"/>
</dbReference>
<comment type="similarity">
    <text evidence="2 9">Belongs to the DNA mismatch repair MutS family.</text>
</comment>
<keyword evidence="8" id="KW-0539">Nucleus</keyword>
<dbReference type="InterPro" id="IPR011184">
    <property type="entry name" value="DNA_mismatch_repair_Msh2"/>
</dbReference>